<organism evidence="3 4">
    <name type="scientific">Heyndrickxia oleronia</name>
    <dbReference type="NCBI Taxonomy" id="38875"/>
    <lineage>
        <taxon>Bacteria</taxon>
        <taxon>Bacillati</taxon>
        <taxon>Bacillota</taxon>
        <taxon>Bacilli</taxon>
        <taxon>Bacillales</taxon>
        <taxon>Bacillaceae</taxon>
        <taxon>Heyndrickxia</taxon>
    </lineage>
</organism>
<keyword evidence="1" id="KW-0046">Antibiotic resistance</keyword>
<dbReference type="SUPFAM" id="SSF55729">
    <property type="entry name" value="Acyl-CoA N-acyltransferases (Nat)"/>
    <property type="match status" value="1"/>
</dbReference>
<gene>
    <name evidence="3" type="ORF">BWZ43_20340</name>
</gene>
<comment type="caution">
    <text evidence="3">The sequence shown here is derived from an EMBL/GenBank/DDBJ whole genome shotgun (WGS) entry which is preliminary data.</text>
</comment>
<keyword evidence="3" id="KW-0808">Transferase</keyword>
<dbReference type="GO" id="GO:0046677">
    <property type="term" value="P:response to antibiotic"/>
    <property type="evidence" value="ECO:0007669"/>
    <property type="project" value="UniProtKB-KW"/>
</dbReference>
<dbReference type="PROSITE" id="PS51186">
    <property type="entry name" value="GNAT"/>
    <property type="match status" value="1"/>
</dbReference>
<feature type="domain" description="N-acetyltransferase" evidence="2">
    <location>
        <begin position="8"/>
        <end position="180"/>
    </location>
</feature>
<evidence type="ECO:0000259" key="2">
    <source>
        <dbReference type="PROSITE" id="PS51186"/>
    </source>
</evidence>
<dbReference type="AlphaFoldDB" id="A0A8E2LC29"/>
<keyword evidence="4" id="KW-1185">Reference proteome</keyword>
<evidence type="ECO:0000313" key="3">
    <source>
        <dbReference type="EMBL" id="OOP66565.1"/>
    </source>
</evidence>
<dbReference type="InterPro" id="IPR000182">
    <property type="entry name" value="GNAT_dom"/>
</dbReference>
<evidence type="ECO:0000313" key="4">
    <source>
        <dbReference type="Proteomes" id="UP000189761"/>
    </source>
</evidence>
<reference evidence="3 4" key="1">
    <citation type="submission" date="2017-01" db="EMBL/GenBank/DDBJ databases">
        <title>Draft genome sequence of Bacillus oleronius.</title>
        <authorList>
            <person name="Allam M."/>
        </authorList>
    </citation>
    <scope>NUCLEOTIDE SEQUENCE [LARGE SCALE GENOMIC DNA]</scope>
    <source>
        <strain evidence="3 4">DSM 9356</strain>
    </source>
</reference>
<accession>A0A8E2LC29</accession>
<sequence length="186" mass="22008">MIYQKGEILVRRLSENDKHLLIKWLSDPMVLQFYEGRDRPHDLEMVDKHFYDRKSQDVIGCIIEHRGIPIGYIQYYPLDAETKIKYGYAVGSEIIYGTDQFIGDVNYWNKGLGKLIVSSMIDYLTTQKKAMRVVMDPQTWNKRAIACYEKCNLKKIKLLPKHELHEGEYRDAWLMEYTHPKETDTL</sequence>
<dbReference type="Gene3D" id="3.40.630.30">
    <property type="match status" value="1"/>
</dbReference>
<dbReference type="PANTHER" id="PTHR31438">
    <property type="entry name" value="LYSINE N-ACYLTRANSFERASE C17G9.06C-RELATED"/>
    <property type="match status" value="1"/>
</dbReference>
<dbReference type="InterPro" id="IPR016181">
    <property type="entry name" value="Acyl_CoA_acyltransferase"/>
</dbReference>
<proteinExistence type="predicted"/>
<name>A0A8E2LC29_9BACI</name>
<dbReference type="PANTHER" id="PTHR31438:SF1">
    <property type="entry name" value="LYSINE N-ACYLTRANSFERASE C17G9.06C-RELATED"/>
    <property type="match status" value="1"/>
</dbReference>
<dbReference type="GO" id="GO:0016410">
    <property type="term" value="F:N-acyltransferase activity"/>
    <property type="evidence" value="ECO:0007669"/>
    <property type="project" value="TreeGrafter"/>
</dbReference>
<dbReference type="Pfam" id="PF13523">
    <property type="entry name" value="Acetyltransf_8"/>
    <property type="match status" value="1"/>
</dbReference>
<evidence type="ECO:0000256" key="1">
    <source>
        <dbReference type="ARBA" id="ARBA00023251"/>
    </source>
</evidence>
<dbReference type="EMBL" id="MTLA01000296">
    <property type="protein sequence ID" value="OOP66565.1"/>
    <property type="molecule type" value="Genomic_DNA"/>
</dbReference>
<dbReference type="RefSeq" id="WP_078111060.1">
    <property type="nucleotide sequence ID" value="NZ_CP065424.1"/>
</dbReference>
<protein>
    <submittedName>
        <fullName evidence="3">GNAT family N-acetyltransferase</fullName>
    </submittedName>
</protein>
<dbReference type="Proteomes" id="UP000189761">
    <property type="component" value="Unassembled WGS sequence"/>
</dbReference>